<dbReference type="EMBL" id="OOIL02005165">
    <property type="protein sequence ID" value="VFQ94188.1"/>
    <property type="molecule type" value="Genomic_DNA"/>
</dbReference>
<protein>
    <submittedName>
        <fullName evidence="2">Uncharacterized protein</fullName>
    </submittedName>
</protein>
<evidence type="ECO:0000313" key="3">
    <source>
        <dbReference type="Proteomes" id="UP000595140"/>
    </source>
</evidence>
<gene>
    <name evidence="2" type="ORF">CCAM_LOCUS35964</name>
</gene>
<sequence length="423" mass="45542">MATGRPPPPSQTLPLSETISLDPNFAGKAAGKRKIDGGDSPSAALFFPATIDAGETSYGLEALPDVQTVPTRPASPILDAGIARSLQQPVTAAFGGSTAIPATVGSIGDGNLVQNLPGPSTITFGASIVHIDQEKPNPQFRPPRVFTGKNPSIRQATGKIGNGDLDIRVPNKKTVRTALVPSDSAPANFLATVAGAPPAMAAPATGKVPENPAPPPDPKNHTPSLAQVVSASNRIKVPTPVTEPFPDREVTIHRGLPAVRFMQSEVSQLEVKSGKGSRPPTSEELQLLETSDEPEEPVDDLEFDASALPFASTDIDLGRRREKTPRTPVVRTPMICTLNRSANTIPSNRDFEPYPSYCQDPGPSYEDMHEVRYHCDGRRYSEDSDFSDEEEDDVIWAEEQEDIRYKFEPKSKVGYYGNNLQPF</sequence>
<evidence type="ECO:0000256" key="1">
    <source>
        <dbReference type="SAM" id="MobiDB-lite"/>
    </source>
</evidence>
<feature type="compositionally biased region" description="Low complexity" evidence="1">
    <location>
        <begin position="201"/>
        <end position="210"/>
    </location>
</feature>
<feature type="region of interest" description="Disordered" evidence="1">
    <location>
        <begin position="201"/>
        <end position="222"/>
    </location>
</feature>
<keyword evidence="3" id="KW-1185">Reference proteome</keyword>
<accession>A0A484N1P2</accession>
<feature type="region of interest" description="Disordered" evidence="1">
    <location>
        <begin position="134"/>
        <end position="153"/>
    </location>
</feature>
<evidence type="ECO:0000313" key="2">
    <source>
        <dbReference type="EMBL" id="VFQ94188.1"/>
    </source>
</evidence>
<name>A0A484N1P2_9ASTE</name>
<proteinExistence type="predicted"/>
<organism evidence="2 3">
    <name type="scientific">Cuscuta campestris</name>
    <dbReference type="NCBI Taxonomy" id="132261"/>
    <lineage>
        <taxon>Eukaryota</taxon>
        <taxon>Viridiplantae</taxon>
        <taxon>Streptophyta</taxon>
        <taxon>Embryophyta</taxon>
        <taxon>Tracheophyta</taxon>
        <taxon>Spermatophyta</taxon>
        <taxon>Magnoliopsida</taxon>
        <taxon>eudicotyledons</taxon>
        <taxon>Gunneridae</taxon>
        <taxon>Pentapetalae</taxon>
        <taxon>asterids</taxon>
        <taxon>lamiids</taxon>
        <taxon>Solanales</taxon>
        <taxon>Convolvulaceae</taxon>
        <taxon>Cuscuteae</taxon>
        <taxon>Cuscuta</taxon>
        <taxon>Cuscuta subgen. Grammica</taxon>
        <taxon>Cuscuta sect. Cleistogrammica</taxon>
    </lineage>
</organism>
<feature type="region of interest" description="Disordered" evidence="1">
    <location>
        <begin position="270"/>
        <end position="297"/>
    </location>
</feature>
<dbReference type="Proteomes" id="UP000595140">
    <property type="component" value="Unassembled WGS sequence"/>
</dbReference>
<reference evidence="2 3" key="1">
    <citation type="submission" date="2018-04" db="EMBL/GenBank/DDBJ databases">
        <authorList>
            <person name="Vogel A."/>
        </authorList>
    </citation>
    <scope>NUCLEOTIDE SEQUENCE [LARGE SCALE GENOMIC DNA]</scope>
</reference>
<dbReference type="AlphaFoldDB" id="A0A484N1P2"/>